<name>A0A319CCP7_9EURO</name>
<dbReference type="OrthoDB" id="4396256at2759"/>
<dbReference type="SUPFAM" id="SSF81383">
    <property type="entry name" value="F-box domain"/>
    <property type="match status" value="1"/>
</dbReference>
<dbReference type="RefSeq" id="XP_025486623.1">
    <property type="nucleotide sequence ID" value="XM_025632747.1"/>
</dbReference>
<feature type="domain" description="F-box" evidence="2">
    <location>
        <begin position="5"/>
        <end position="50"/>
    </location>
</feature>
<feature type="signal peptide" evidence="1">
    <location>
        <begin position="1"/>
        <end position="26"/>
    </location>
</feature>
<dbReference type="AlphaFoldDB" id="A0A319CCP7"/>
<evidence type="ECO:0000259" key="2">
    <source>
        <dbReference type="PROSITE" id="PS50181"/>
    </source>
</evidence>
<dbReference type="GeneID" id="37135488"/>
<dbReference type="Pfam" id="PF12937">
    <property type="entry name" value="F-box-like"/>
    <property type="match status" value="1"/>
</dbReference>
<dbReference type="VEuPathDB" id="FungiDB:BO82DRAFT_321850"/>
<organism evidence="3 4">
    <name type="scientific">Aspergillus uvarum CBS 121591</name>
    <dbReference type="NCBI Taxonomy" id="1448315"/>
    <lineage>
        <taxon>Eukaryota</taxon>
        <taxon>Fungi</taxon>
        <taxon>Dikarya</taxon>
        <taxon>Ascomycota</taxon>
        <taxon>Pezizomycotina</taxon>
        <taxon>Eurotiomycetes</taxon>
        <taxon>Eurotiomycetidae</taxon>
        <taxon>Eurotiales</taxon>
        <taxon>Aspergillaceae</taxon>
        <taxon>Aspergillus</taxon>
        <taxon>Aspergillus subgen. Circumdati</taxon>
    </lineage>
</organism>
<evidence type="ECO:0000256" key="1">
    <source>
        <dbReference type="SAM" id="SignalP"/>
    </source>
</evidence>
<dbReference type="PROSITE" id="PS50181">
    <property type="entry name" value="FBOX"/>
    <property type="match status" value="1"/>
</dbReference>
<dbReference type="InterPro" id="IPR036047">
    <property type="entry name" value="F-box-like_dom_sf"/>
</dbReference>
<dbReference type="STRING" id="1448315.A0A319CCP7"/>
<protein>
    <recommendedName>
        <fullName evidence="2">F-box domain-containing protein</fullName>
    </recommendedName>
</protein>
<evidence type="ECO:0000313" key="4">
    <source>
        <dbReference type="Proteomes" id="UP000248340"/>
    </source>
</evidence>
<accession>A0A319CCP7</accession>
<sequence length="505" mass="57624">MESRILNLQWLPTEILLLILQYLCLNDLQSLACVNGRLREISIPILFRHVRFTFSHPGLRALRDFAKSQASKHVRILTYRAPTLLKPSLLDFEYFKCEILTPEAYSTATRQFYGEDPTGTFPPYMEIYSTIKHLCEDHQRITRRKFDLKMLIASLELLPRISELSIQFCESIDTGVWDVSCLDLNICDFEQSFNHHAQTVTEALRASKNAGIASGTISLDFSEVPFCLYERPMFSRISKSLKGLIEFSTSICVIGDSTPLQLLVDTGLTLKCLELRHLMIRYETWRKLLEVNRDSLHRIALYDTEIFGVGEAGSFSYEVSRQIRSIMFSEFQSTVKNEPGQDPMITTPGTNHVSLVWRKALQPIESREDEHALVFDTDGAISLTLFSSLNGSEAGPRSSSGDTDKTVTVTFRAYERGRWKKMCSIPVTKSDIREAQRVADQYAQAEHRNARFYDLSLRKVSVNWCVHAAIHDGTFTILMSLGRSLHITRQLMASVAQMFGVYQRI</sequence>
<gene>
    <name evidence="3" type="ORF">BO82DRAFT_321850</name>
</gene>
<dbReference type="EMBL" id="KZ821758">
    <property type="protein sequence ID" value="PYH76423.1"/>
    <property type="molecule type" value="Genomic_DNA"/>
</dbReference>
<keyword evidence="4" id="KW-1185">Reference proteome</keyword>
<proteinExistence type="predicted"/>
<dbReference type="Proteomes" id="UP000248340">
    <property type="component" value="Unassembled WGS sequence"/>
</dbReference>
<keyword evidence="1" id="KW-0732">Signal</keyword>
<dbReference type="InterPro" id="IPR001810">
    <property type="entry name" value="F-box_dom"/>
</dbReference>
<feature type="chain" id="PRO_5016467968" description="F-box domain-containing protein" evidence="1">
    <location>
        <begin position="27"/>
        <end position="505"/>
    </location>
</feature>
<evidence type="ECO:0000313" key="3">
    <source>
        <dbReference type="EMBL" id="PYH76423.1"/>
    </source>
</evidence>
<reference evidence="3 4" key="1">
    <citation type="submission" date="2016-12" db="EMBL/GenBank/DDBJ databases">
        <title>The genomes of Aspergillus section Nigri reveals drivers in fungal speciation.</title>
        <authorList>
            <consortium name="DOE Joint Genome Institute"/>
            <person name="Vesth T.C."/>
            <person name="Nybo J."/>
            <person name="Theobald S."/>
            <person name="Brandl J."/>
            <person name="Frisvad J.C."/>
            <person name="Nielsen K.F."/>
            <person name="Lyhne E.K."/>
            <person name="Kogle M.E."/>
            <person name="Kuo A."/>
            <person name="Riley R."/>
            <person name="Clum A."/>
            <person name="Nolan M."/>
            <person name="Lipzen A."/>
            <person name="Salamov A."/>
            <person name="Henrissat B."/>
            <person name="Wiebenga A."/>
            <person name="De Vries R.P."/>
            <person name="Grigoriev I.V."/>
            <person name="Mortensen U.H."/>
            <person name="Andersen M.R."/>
            <person name="Baker S.E."/>
        </authorList>
    </citation>
    <scope>NUCLEOTIDE SEQUENCE [LARGE SCALE GENOMIC DNA]</scope>
    <source>
        <strain evidence="3 4">CBS 121591</strain>
    </source>
</reference>